<gene>
    <name evidence="4" type="ORF">TRFO_40567</name>
</gene>
<evidence type="ECO:0000256" key="2">
    <source>
        <dbReference type="ARBA" id="ARBA00023043"/>
    </source>
</evidence>
<dbReference type="GeneID" id="94847993"/>
<dbReference type="RefSeq" id="XP_068346255.1">
    <property type="nucleotide sequence ID" value="XM_068513289.1"/>
</dbReference>
<dbReference type="InterPro" id="IPR002110">
    <property type="entry name" value="Ankyrin_rpt"/>
</dbReference>
<dbReference type="PROSITE" id="PS50088">
    <property type="entry name" value="ANK_REPEAT"/>
    <property type="match status" value="2"/>
</dbReference>
<dbReference type="Gene3D" id="1.25.40.20">
    <property type="entry name" value="Ankyrin repeat-containing domain"/>
    <property type="match status" value="3"/>
</dbReference>
<dbReference type="PROSITE" id="PS50297">
    <property type="entry name" value="ANK_REP_REGION"/>
    <property type="match status" value="2"/>
</dbReference>
<keyword evidence="1" id="KW-0677">Repeat</keyword>
<evidence type="ECO:0000256" key="1">
    <source>
        <dbReference type="ARBA" id="ARBA00022737"/>
    </source>
</evidence>
<dbReference type="Pfam" id="PF13637">
    <property type="entry name" value="Ank_4"/>
    <property type="match status" value="1"/>
</dbReference>
<evidence type="ECO:0000313" key="4">
    <source>
        <dbReference type="EMBL" id="OHS93118.1"/>
    </source>
</evidence>
<evidence type="ECO:0000313" key="5">
    <source>
        <dbReference type="Proteomes" id="UP000179807"/>
    </source>
</evidence>
<dbReference type="PANTHER" id="PTHR24198:SF165">
    <property type="entry name" value="ANKYRIN REPEAT-CONTAINING PROTEIN-RELATED"/>
    <property type="match status" value="1"/>
</dbReference>
<reference evidence="4" key="1">
    <citation type="submission" date="2016-10" db="EMBL/GenBank/DDBJ databases">
        <authorList>
            <person name="Benchimol M."/>
            <person name="Almeida L.G."/>
            <person name="Vasconcelos A.T."/>
            <person name="Perreira-Neves A."/>
            <person name="Rosa I.A."/>
            <person name="Tasca T."/>
            <person name="Bogo M.R."/>
            <person name="de Souza W."/>
        </authorList>
    </citation>
    <scope>NUCLEOTIDE SEQUENCE [LARGE SCALE GENOMIC DNA]</scope>
    <source>
        <strain evidence="4">K</strain>
    </source>
</reference>
<dbReference type="PANTHER" id="PTHR24198">
    <property type="entry name" value="ANKYRIN REPEAT AND PROTEIN KINASE DOMAIN-CONTAINING PROTEIN"/>
    <property type="match status" value="1"/>
</dbReference>
<keyword evidence="2 3" id="KW-0040">ANK repeat</keyword>
<dbReference type="VEuPathDB" id="TrichDB:TRFO_40567"/>
<proteinExistence type="predicted"/>
<dbReference type="Pfam" id="PF12796">
    <property type="entry name" value="Ank_2"/>
    <property type="match status" value="3"/>
</dbReference>
<accession>A0A1J4J0E0</accession>
<dbReference type="SUPFAM" id="SSF48403">
    <property type="entry name" value="Ankyrin repeat"/>
    <property type="match status" value="1"/>
</dbReference>
<dbReference type="EMBL" id="MLAK01001431">
    <property type="protein sequence ID" value="OHS93118.1"/>
    <property type="molecule type" value="Genomic_DNA"/>
</dbReference>
<dbReference type="OrthoDB" id="20872at2759"/>
<dbReference type="InterPro" id="IPR036770">
    <property type="entry name" value="Ankyrin_rpt-contain_sf"/>
</dbReference>
<organism evidence="4 5">
    <name type="scientific">Tritrichomonas foetus</name>
    <dbReference type="NCBI Taxonomy" id="1144522"/>
    <lineage>
        <taxon>Eukaryota</taxon>
        <taxon>Metamonada</taxon>
        <taxon>Parabasalia</taxon>
        <taxon>Tritrichomonadida</taxon>
        <taxon>Tritrichomonadidae</taxon>
        <taxon>Tritrichomonas</taxon>
    </lineage>
</organism>
<feature type="repeat" description="ANK" evidence="3">
    <location>
        <begin position="591"/>
        <end position="614"/>
    </location>
</feature>
<comment type="caution">
    <text evidence="4">The sequence shown here is derived from an EMBL/GenBank/DDBJ whole genome shotgun (WGS) entry which is preliminary data.</text>
</comment>
<feature type="repeat" description="ANK" evidence="3">
    <location>
        <begin position="523"/>
        <end position="545"/>
    </location>
</feature>
<dbReference type="Proteomes" id="UP000179807">
    <property type="component" value="Unassembled WGS sequence"/>
</dbReference>
<protein>
    <submittedName>
        <fullName evidence="4">Uncharacterized protein</fullName>
    </submittedName>
</protein>
<name>A0A1J4J0E0_9EUKA</name>
<keyword evidence="5" id="KW-1185">Reference proteome</keyword>
<evidence type="ECO:0000256" key="3">
    <source>
        <dbReference type="PROSITE-ProRule" id="PRU00023"/>
    </source>
</evidence>
<dbReference type="SMART" id="SM00248">
    <property type="entry name" value="ANK"/>
    <property type="match status" value="10"/>
</dbReference>
<dbReference type="AlphaFoldDB" id="A0A1J4J0E0"/>
<sequence>MNEDMKRILEKVLTPEGLNNAMQIVDLQEVIMSVEPENIEIISNLISNSDFTRDKRLTKKLAFNIFIGCKYRLFRIEEYAKLAYLICQNSNIPTEIVKYFKNKLFHIDMSYANKPWRLCFVYKSMQIFDQDEIYNYIKRFIKKYSSVGDCGLSLFCYFAPFLEERNPQDFQRFINVLKERRKTMKLGRVYHQFIDNYEELSANNWEKLIEAINDSFMSNTIFNAICHDQVDKFIEFTKKDDFDYNMKVPESIYSKSQLLLYRCTLLEFACFHGATKCFDYLLENGADPKLTDDIGLNLMQFAVAGGHHEMIVKAQKLGFSFNGAIPLVAEYFRFDLFNWLCSNYEVNLEKSYLQTGTIFHRCATANNIWMMLICMSKGVDVNVFDNLDLTPLFYAAKNGSLDAIDLLLSHKDINWELSDKFKDTPLHGSATYGEFQSFKALLKHKDANINVLDCNDRAPITYAVYYGFPDIVKYIVKKPEAELNKPDVFGLIPAYHCCMSKLPVALQLLLTRSDVDINFPNNNGETVLHYAVKSNFANIVEVLINSDGIDPNVSLPDGTRSIHFAAILGYKEVMLLLLDNPKTDANVFNGYGYTPLHLAIKNHHLEIIKVLIKNQRVDPNKHSSVFI</sequence>